<feature type="domain" description="Fucosyltransferase N-terminal" evidence="3">
    <location>
        <begin position="10"/>
        <end position="120"/>
    </location>
</feature>
<organism evidence="4 5">
    <name type="scientific">Pristionchus mayeri</name>
    <dbReference type="NCBI Taxonomy" id="1317129"/>
    <lineage>
        <taxon>Eukaryota</taxon>
        <taxon>Metazoa</taxon>
        <taxon>Ecdysozoa</taxon>
        <taxon>Nematoda</taxon>
        <taxon>Chromadorea</taxon>
        <taxon>Rhabditida</taxon>
        <taxon>Rhabditina</taxon>
        <taxon>Diplogasteromorpha</taxon>
        <taxon>Diplogasteroidea</taxon>
        <taxon>Neodiplogasteridae</taxon>
        <taxon>Pristionchus</taxon>
    </lineage>
</organism>
<keyword evidence="5" id="KW-1185">Reference proteome</keyword>
<dbReference type="SUPFAM" id="SSF53756">
    <property type="entry name" value="UDP-Glycosyltransferase/glycogen phosphorylase"/>
    <property type="match status" value="1"/>
</dbReference>
<dbReference type="EMBL" id="BTRK01000003">
    <property type="protein sequence ID" value="GMR41008.1"/>
    <property type="molecule type" value="Genomic_DNA"/>
</dbReference>
<sequence>SCPFQNERIPSIIIWTESVENIHNWFINRLIEEKCPKQCKFLPRPEMKDVLDHDAVVFHTKEVNVLDVPKSRNADQLYLLFAQEAPFSRWKWRSIFGWLPEYFFNGTITYSRLSNYTMDYDSAASERLKLTREVVRNKTNSVLGVISNCYSDSDREEIIDELHDQMDITLRYPIFYIS</sequence>
<accession>A0AAN4ZM60</accession>
<keyword evidence="2" id="KW-0333">Golgi apparatus</keyword>
<gene>
    <name evidence="4" type="ORF">PMAYCL1PPCAC_11202</name>
</gene>
<protein>
    <recommendedName>
        <fullName evidence="3">Fucosyltransferase N-terminal domain-containing protein</fullName>
    </recommendedName>
</protein>
<evidence type="ECO:0000256" key="1">
    <source>
        <dbReference type="ARBA" id="ARBA00004447"/>
    </source>
</evidence>
<dbReference type="InterPro" id="IPR001503">
    <property type="entry name" value="Glyco_trans_10"/>
</dbReference>
<comment type="caution">
    <text evidence="4">The sequence shown here is derived from an EMBL/GenBank/DDBJ whole genome shotgun (WGS) entry which is preliminary data.</text>
</comment>
<dbReference type="InterPro" id="IPR031481">
    <property type="entry name" value="Glyco_tran_10_N"/>
</dbReference>
<dbReference type="Proteomes" id="UP001328107">
    <property type="component" value="Unassembled WGS sequence"/>
</dbReference>
<evidence type="ECO:0000313" key="5">
    <source>
        <dbReference type="Proteomes" id="UP001328107"/>
    </source>
</evidence>
<dbReference type="Pfam" id="PF17039">
    <property type="entry name" value="Glyco_tran_10_N"/>
    <property type="match status" value="1"/>
</dbReference>
<evidence type="ECO:0000313" key="4">
    <source>
        <dbReference type="EMBL" id="GMR41008.1"/>
    </source>
</evidence>
<evidence type="ECO:0000259" key="3">
    <source>
        <dbReference type="Pfam" id="PF17039"/>
    </source>
</evidence>
<dbReference type="PANTHER" id="PTHR48438:SF1">
    <property type="entry name" value="ALPHA-(1,3)-FUCOSYLTRANSFERASE C-RELATED"/>
    <property type="match status" value="1"/>
</dbReference>
<proteinExistence type="predicted"/>
<comment type="subcellular location">
    <subcellularLocation>
        <location evidence="1">Golgi apparatus</location>
        <location evidence="1">Golgi stack membrane</location>
        <topology evidence="1">Single-pass type II membrane protein</topology>
    </subcellularLocation>
</comment>
<feature type="non-terminal residue" evidence="4">
    <location>
        <position position="1"/>
    </location>
</feature>
<dbReference type="GO" id="GO:0032580">
    <property type="term" value="C:Golgi cisterna membrane"/>
    <property type="evidence" value="ECO:0007669"/>
    <property type="project" value="UniProtKB-SubCell"/>
</dbReference>
<name>A0AAN4ZM60_9BILA</name>
<reference evidence="5" key="1">
    <citation type="submission" date="2022-10" db="EMBL/GenBank/DDBJ databases">
        <title>Genome assembly of Pristionchus species.</title>
        <authorList>
            <person name="Yoshida K."/>
            <person name="Sommer R.J."/>
        </authorList>
    </citation>
    <scope>NUCLEOTIDE SEQUENCE [LARGE SCALE GENOMIC DNA]</scope>
    <source>
        <strain evidence="5">RS5460</strain>
    </source>
</reference>
<dbReference type="AlphaFoldDB" id="A0AAN4ZM60"/>
<evidence type="ECO:0000256" key="2">
    <source>
        <dbReference type="ARBA" id="ARBA00023034"/>
    </source>
</evidence>
<dbReference type="GO" id="GO:0008417">
    <property type="term" value="F:fucosyltransferase activity"/>
    <property type="evidence" value="ECO:0007669"/>
    <property type="project" value="InterPro"/>
</dbReference>
<dbReference type="PANTHER" id="PTHR48438">
    <property type="entry name" value="ALPHA-(1,3)-FUCOSYLTRANSFERASE C-RELATED"/>
    <property type="match status" value="1"/>
</dbReference>